<evidence type="ECO:0000313" key="2">
    <source>
        <dbReference type="Proteomes" id="UP001057580"/>
    </source>
</evidence>
<keyword evidence="2" id="KW-1185">Reference proteome</keyword>
<reference evidence="1" key="1">
    <citation type="submission" date="2022-09" db="EMBL/GenBank/DDBJ databases">
        <title>Diverse halophilic archaea isolated from saline environments.</title>
        <authorList>
            <person name="Cui H.-L."/>
        </authorList>
    </citation>
    <scope>NUCLEOTIDE SEQUENCE</scope>
    <source>
        <strain evidence="1">ZS-35-S2</strain>
    </source>
</reference>
<gene>
    <name evidence="1" type="ORF">N0B31_05590</name>
</gene>
<name>A0A9E7UC14_9EURY</name>
<sequence length="145" mass="15076">MAVAITVVFTSIVGVWALGLGEPVDSRTVGPSAEPDLPDASFSFTYHPDDGDGLRVRSTGGDALPAEQLALVVRDTEDADGRYAFTDSLGAERGPFETQQQVRLDASAVGADGELALDAATVRVVWTSPDGSRSATLAIWVGPDA</sequence>
<dbReference type="EMBL" id="CP104003">
    <property type="protein sequence ID" value="UWM55757.1"/>
    <property type="molecule type" value="Genomic_DNA"/>
</dbReference>
<proteinExistence type="predicted"/>
<organism evidence="1 2">
    <name type="scientific">Salinirubellus salinus</name>
    <dbReference type="NCBI Taxonomy" id="1364945"/>
    <lineage>
        <taxon>Archaea</taxon>
        <taxon>Methanobacteriati</taxon>
        <taxon>Methanobacteriota</taxon>
        <taxon>Stenosarchaea group</taxon>
        <taxon>Halobacteria</taxon>
        <taxon>Halobacteriales</taxon>
        <taxon>Natronomonadaceae</taxon>
        <taxon>Salinirubellus</taxon>
    </lineage>
</organism>
<dbReference type="KEGG" id="ssai:N0B31_05590"/>
<evidence type="ECO:0000313" key="1">
    <source>
        <dbReference type="EMBL" id="UWM55757.1"/>
    </source>
</evidence>
<evidence type="ECO:0008006" key="3">
    <source>
        <dbReference type="Google" id="ProtNLM"/>
    </source>
</evidence>
<dbReference type="AlphaFoldDB" id="A0A9E7UC14"/>
<dbReference type="Proteomes" id="UP001057580">
    <property type="component" value="Chromosome"/>
</dbReference>
<protein>
    <recommendedName>
        <fullName evidence="3">Archaeal Type IV pilin N-terminal domain-containing protein</fullName>
    </recommendedName>
</protein>
<accession>A0A9E7UC14</accession>